<dbReference type="Proteomes" id="UP000276133">
    <property type="component" value="Unassembled WGS sequence"/>
</dbReference>
<feature type="non-terminal residue" evidence="1">
    <location>
        <position position="77"/>
    </location>
</feature>
<comment type="caution">
    <text evidence="1">The sequence shown here is derived from an EMBL/GenBank/DDBJ whole genome shotgun (WGS) entry which is preliminary data.</text>
</comment>
<protein>
    <submittedName>
        <fullName evidence="1">Uncharacterized protein</fullName>
    </submittedName>
</protein>
<dbReference type="AlphaFoldDB" id="A0A3M7P5L2"/>
<name>A0A3M7P5L2_BRAPC</name>
<evidence type="ECO:0000313" key="2">
    <source>
        <dbReference type="Proteomes" id="UP000276133"/>
    </source>
</evidence>
<dbReference type="EMBL" id="REGN01013393">
    <property type="protein sequence ID" value="RMZ93984.1"/>
    <property type="molecule type" value="Genomic_DNA"/>
</dbReference>
<keyword evidence="2" id="KW-1185">Reference proteome</keyword>
<evidence type="ECO:0000313" key="1">
    <source>
        <dbReference type="EMBL" id="RMZ93984.1"/>
    </source>
</evidence>
<sequence>MIRINPLLAQNALESFNCDFKSWEEYYFSKGKNDQDIDLEQFGKYFRRPMLKKNCYGCLKQFLMLDMCYQFELDEIN</sequence>
<proteinExistence type="predicted"/>
<organism evidence="1 2">
    <name type="scientific">Brachionus plicatilis</name>
    <name type="common">Marine rotifer</name>
    <name type="synonym">Brachionus muelleri</name>
    <dbReference type="NCBI Taxonomy" id="10195"/>
    <lineage>
        <taxon>Eukaryota</taxon>
        <taxon>Metazoa</taxon>
        <taxon>Spiralia</taxon>
        <taxon>Gnathifera</taxon>
        <taxon>Rotifera</taxon>
        <taxon>Eurotatoria</taxon>
        <taxon>Monogononta</taxon>
        <taxon>Pseudotrocha</taxon>
        <taxon>Ploima</taxon>
        <taxon>Brachionidae</taxon>
        <taxon>Brachionus</taxon>
    </lineage>
</organism>
<accession>A0A3M7P5L2</accession>
<reference evidence="1 2" key="1">
    <citation type="journal article" date="2018" name="Sci. Rep.">
        <title>Genomic signatures of local adaptation to the degree of environmental predictability in rotifers.</title>
        <authorList>
            <person name="Franch-Gras L."/>
            <person name="Hahn C."/>
            <person name="Garcia-Roger E.M."/>
            <person name="Carmona M.J."/>
            <person name="Serra M."/>
            <person name="Gomez A."/>
        </authorList>
    </citation>
    <scope>NUCLEOTIDE SEQUENCE [LARGE SCALE GENOMIC DNA]</scope>
    <source>
        <strain evidence="1">HYR1</strain>
    </source>
</reference>
<dbReference type="OrthoDB" id="10155018at2759"/>
<gene>
    <name evidence="1" type="ORF">BpHYR1_042093</name>
</gene>